<comment type="caution">
    <text evidence="2">The sequence shown here is derived from an EMBL/GenBank/DDBJ whole genome shotgun (WGS) entry which is preliminary data.</text>
</comment>
<organism evidence="2 3">
    <name type="scientific">Colletotrichum salicis</name>
    <dbReference type="NCBI Taxonomy" id="1209931"/>
    <lineage>
        <taxon>Eukaryota</taxon>
        <taxon>Fungi</taxon>
        <taxon>Dikarya</taxon>
        <taxon>Ascomycota</taxon>
        <taxon>Pezizomycotina</taxon>
        <taxon>Sordariomycetes</taxon>
        <taxon>Hypocreomycetidae</taxon>
        <taxon>Glomerellales</taxon>
        <taxon>Glomerellaceae</taxon>
        <taxon>Colletotrichum</taxon>
        <taxon>Colletotrichum acutatum species complex</taxon>
    </lineage>
</organism>
<feature type="compositionally biased region" description="Basic and acidic residues" evidence="1">
    <location>
        <begin position="1"/>
        <end position="13"/>
    </location>
</feature>
<dbReference type="OrthoDB" id="4823714at2759"/>
<protein>
    <submittedName>
        <fullName evidence="2">Uncharacterized protein</fullName>
    </submittedName>
</protein>
<dbReference type="EMBL" id="JFFI01002699">
    <property type="protein sequence ID" value="KXH26850.1"/>
    <property type="molecule type" value="Genomic_DNA"/>
</dbReference>
<keyword evidence="3" id="KW-1185">Reference proteome</keyword>
<accession>A0A135RSZ9</accession>
<evidence type="ECO:0000313" key="2">
    <source>
        <dbReference type="EMBL" id="KXH26850.1"/>
    </source>
</evidence>
<sequence length="195" mass="21768">MAGENGDARRKGGEYSTNPNTQRTRTYLANQTPEQKALKSKVFSEYRAFRTTCIKRANMSDYIYERDRDVKVKMLSDSLNTLVANRTARNIQYMGQSVKRFAERYHDKAFLRSVEQANALPQGGLSTGSSPESQTGITNSSQLQDSEEEAANNGGTAVSDLSEELTTINQLLNMQARATMETYNGLTDIMHDLGF</sequence>
<proteinExistence type="predicted"/>
<name>A0A135RSZ9_9PEZI</name>
<gene>
    <name evidence="2" type="ORF">CSAL01_05297</name>
</gene>
<reference evidence="2 3" key="1">
    <citation type="submission" date="2014-02" db="EMBL/GenBank/DDBJ databases">
        <title>The genome sequence of Colletotrichum salicis CBS 607.94.</title>
        <authorList>
            <person name="Baroncelli R."/>
            <person name="Thon M.R."/>
        </authorList>
    </citation>
    <scope>NUCLEOTIDE SEQUENCE [LARGE SCALE GENOMIC DNA]</scope>
    <source>
        <strain evidence="2 3">CBS 607.94</strain>
    </source>
</reference>
<feature type="region of interest" description="Disordered" evidence="1">
    <location>
        <begin position="1"/>
        <end position="27"/>
    </location>
</feature>
<feature type="compositionally biased region" description="Polar residues" evidence="1">
    <location>
        <begin position="127"/>
        <end position="144"/>
    </location>
</feature>
<dbReference type="AlphaFoldDB" id="A0A135RSZ9"/>
<feature type="region of interest" description="Disordered" evidence="1">
    <location>
        <begin position="121"/>
        <end position="157"/>
    </location>
</feature>
<dbReference type="Proteomes" id="UP000070121">
    <property type="component" value="Unassembled WGS sequence"/>
</dbReference>
<evidence type="ECO:0000313" key="3">
    <source>
        <dbReference type="Proteomes" id="UP000070121"/>
    </source>
</evidence>
<evidence type="ECO:0000256" key="1">
    <source>
        <dbReference type="SAM" id="MobiDB-lite"/>
    </source>
</evidence>
<feature type="compositionally biased region" description="Polar residues" evidence="1">
    <location>
        <begin position="15"/>
        <end position="27"/>
    </location>
</feature>